<comment type="subcellular location">
    <subcellularLocation>
        <location evidence="1">Cell envelope</location>
    </subcellularLocation>
</comment>
<comment type="similarity">
    <text evidence="5">Belongs to the bacterial solute-binding protein 9 family.</text>
</comment>
<dbReference type="Proteomes" id="UP000321197">
    <property type="component" value="Unassembled WGS sequence"/>
</dbReference>
<protein>
    <submittedName>
        <fullName evidence="6">ABC transporter substrate-binding protein</fullName>
    </submittedName>
</protein>
<comment type="caution">
    <text evidence="6">The sequence shown here is derived from an EMBL/GenBank/DDBJ whole genome shotgun (WGS) entry which is preliminary data.</text>
</comment>
<dbReference type="Gene3D" id="3.40.50.1980">
    <property type="entry name" value="Nitrogenase molybdenum iron protein domain"/>
    <property type="match status" value="2"/>
</dbReference>
<dbReference type="GO" id="GO:0007155">
    <property type="term" value="P:cell adhesion"/>
    <property type="evidence" value="ECO:0007669"/>
    <property type="project" value="InterPro"/>
</dbReference>
<reference evidence="6 7" key="1">
    <citation type="submission" date="2019-07" db="EMBL/GenBank/DDBJ databases">
        <title>Whole genome shotgun sequence of Meiothermus hypogaeus NBRC 106114.</title>
        <authorList>
            <person name="Hosoyama A."/>
            <person name="Uohara A."/>
            <person name="Ohji S."/>
            <person name="Ichikawa N."/>
        </authorList>
    </citation>
    <scope>NUCLEOTIDE SEQUENCE [LARGE SCALE GENOMIC DNA]</scope>
    <source>
        <strain evidence="6 7">NBRC 106114</strain>
    </source>
</reference>
<evidence type="ECO:0000256" key="1">
    <source>
        <dbReference type="ARBA" id="ARBA00004196"/>
    </source>
</evidence>
<accession>A0A511R596</accession>
<dbReference type="GO" id="GO:0046872">
    <property type="term" value="F:metal ion binding"/>
    <property type="evidence" value="ECO:0007669"/>
    <property type="project" value="UniProtKB-KW"/>
</dbReference>
<keyword evidence="3" id="KW-0479">Metal-binding</keyword>
<evidence type="ECO:0000256" key="4">
    <source>
        <dbReference type="ARBA" id="ARBA00022729"/>
    </source>
</evidence>
<evidence type="ECO:0000256" key="2">
    <source>
        <dbReference type="ARBA" id="ARBA00022448"/>
    </source>
</evidence>
<dbReference type="PANTHER" id="PTHR42953:SF1">
    <property type="entry name" value="METAL-BINDING PROTEIN HI_0362-RELATED"/>
    <property type="match status" value="1"/>
</dbReference>
<dbReference type="Pfam" id="PF01297">
    <property type="entry name" value="ZnuA"/>
    <property type="match status" value="1"/>
</dbReference>
<dbReference type="InterPro" id="IPR006128">
    <property type="entry name" value="Lipoprotein_PsaA-like"/>
</dbReference>
<name>A0A511R596_9DEIN</name>
<dbReference type="EMBL" id="BJXL01000126">
    <property type="protein sequence ID" value="GEM84745.1"/>
    <property type="molecule type" value="Genomic_DNA"/>
</dbReference>
<keyword evidence="4" id="KW-0732">Signal</keyword>
<dbReference type="GO" id="GO:0030313">
    <property type="term" value="C:cell envelope"/>
    <property type="evidence" value="ECO:0007669"/>
    <property type="project" value="UniProtKB-SubCell"/>
</dbReference>
<evidence type="ECO:0000313" key="7">
    <source>
        <dbReference type="Proteomes" id="UP000321197"/>
    </source>
</evidence>
<dbReference type="GO" id="GO:0030001">
    <property type="term" value="P:metal ion transport"/>
    <property type="evidence" value="ECO:0007669"/>
    <property type="project" value="InterPro"/>
</dbReference>
<dbReference type="PANTHER" id="PTHR42953">
    <property type="entry name" value="HIGH-AFFINITY ZINC UPTAKE SYSTEM PROTEIN ZNUA-RELATED"/>
    <property type="match status" value="1"/>
</dbReference>
<dbReference type="InterPro" id="IPR050492">
    <property type="entry name" value="Bact_metal-bind_prot9"/>
</dbReference>
<evidence type="ECO:0000256" key="3">
    <source>
        <dbReference type="ARBA" id="ARBA00022723"/>
    </source>
</evidence>
<proteinExistence type="inferred from homology"/>
<dbReference type="AlphaFoldDB" id="A0A511R596"/>
<dbReference type="PRINTS" id="PR00690">
    <property type="entry name" value="ADHESNFAMILY"/>
</dbReference>
<organism evidence="6 7">
    <name type="scientific">Meiothermus hypogaeus NBRC 106114</name>
    <dbReference type="NCBI Taxonomy" id="1227553"/>
    <lineage>
        <taxon>Bacteria</taxon>
        <taxon>Thermotogati</taxon>
        <taxon>Deinococcota</taxon>
        <taxon>Deinococci</taxon>
        <taxon>Thermales</taxon>
        <taxon>Thermaceae</taxon>
        <taxon>Meiothermus</taxon>
    </lineage>
</organism>
<keyword evidence="2 5" id="KW-0813">Transport</keyword>
<sequence>MGADPHSFEPRPSTVRALAGARVLFANGLYLETFLSKLQAGLPQGARTVLLAEGLPNLLCLTEAERRAEIEQGLQVHRHGLCDPHLWLDPSYARLYVERIQGVLSQLDPAGQDFYARRSADFLRRLESTDSEIKACLAAIPPNRRRIVVQHDAFRYAARHYGFEVVGSLASFVGQQRGPRALSELALRIKQEGVQVIATEPQFAAGEARTLAEATGARVITLLSDTLTPQVPTYLELLRFNGMNLCTAFAR</sequence>
<dbReference type="SUPFAM" id="SSF53807">
    <property type="entry name" value="Helical backbone' metal receptor"/>
    <property type="match status" value="1"/>
</dbReference>
<dbReference type="InterPro" id="IPR006127">
    <property type="entry name" value="ZnuA-like"/>
</dbReference>
<evidence type="ECO:0000313" key="6">
    <source>
        <dbReference type="EMBL" id="GEM84745.1"/>
    </source>
</evidence>
<gene>
    <name evidence="6" type="ORF">MHY01S_29110</name>
</gene>
<evidence type="ECO:0000256" key="5">
    <source>
        <dbReference type="RuleBase" id="RU003512"/>
    </source>
</evidence>